<dbReference type="Proteomes" id="UP001596456">
    <property type="component" value="Unassembled WGS sequence"/>
</dbReference>
<evidence type="ECO:0000256" key="10">
    <source>
        <dbReference type="ARBA" id="ARBA00023235"/>
    </source>
</evidence>
<protein>
    <recommendedName>
        <fullName evidence="13">ATP-dependent DNA helicase RecG</fullName>
        <ecNumber evidence="13">5.6.2.4</ecNumber>
    </recommendedName>
</protein>
<comment type="catalytic activity">
    <reaction evidence="12 13">
        <text>ATP + H2O = ADP + phosphate + H(+)</text>
        <dbReference type="Rhea" id="RHEA:13065"/>
        <dbReference type="ChEBI" id="CHEBI:15377"/>
        <dbReference type="ChEBI" id="CHEBI:15378"/>
        <dbReference type="ChEBI" id="CHEBI:30616"/>
        <dbReference type="ChEBI" id="CHEBI:43474"/>
        <dbReference type="ChEBI" id="CHEBI:456216"/>
        <dbReference type="EC" id="5.6.2.4"/>
    </reaction>
</comment>
<dbReference type="InterPro" id="IPR011545">
    <property type="entry name" value="DEAD/DEAH_box_helicase_dom"/>
</dbReference>
<comment type="similarity">
    <text evidence="1 13">Belongs to the helicase family. RecG subfamily.</text>
</comment>
<dbReference type="EMBL" id="JBHTCM010000004">
    <property type="protein sequence ID" value="MFC7332135.1"/>
    <property type="molecule type" value="Genomic_DNA"/>
</dbReference>
<dbReference type="NCBIfam" id="TIGR00643">
    <property type="entry name" value="recG"/>
    <property type="match status" value="1"/>
</dbReference>
<keyword evidence="3 13" id="KW-0227">DNA damage</keyword>
<dbReference type="SUPFAM" id="SSF52540">
    <property type="entry name" value="P-loop containing nucleoside triphosphate hydrolases"/>
    <property type="match status" value="2"/>
</dbReference>
<dbReference type="Pfam" id="PF19833">
    <property type="entry name" value="RecG_dom3_C"/>
    <property type="match status" value="1"/>
</dbReference>
<keyword evidence="2 13" id="KW-0547">Nucleotide-binding</keyword>
<dbReference type="InterPro" id="IPR012340">
    <property type="entry name" value="NA-bd_OB-fold"/>
</dbReference>
<evidence type="ECO:0000256" key="7">
    <source>
        <dbReference type="ARBA" id="ARBA00023125"/>
    </source>
</evidence>
<evidence type="ECO:0000256" key="2">
    <source>
        <dbReference type="ARBA" id="ARBA00022741"/>
    </source>
</evidence>
<dbReference type="GO" id="GO:0016787">
    <property type="term" value="F:hydrolase activity"/>
    <property type="evidence" value="ECO:0007669"/>
    <property type="project" value="UniProtKB-KW"/>
</dbReference>
<evidence type="ECO:0000256" key="9">
    <source>
        <dbReference type="ARBA" id="ARBA00023204"/>
    </source>
</evidence>
<keyword evidence="10" id="KW-0413">Isomerase</keyword>
<keyword evidence="6 13" id="KW-0067">ATP-binding</keyword>
<dbReference type="InterPro" id="IPR014001">
    <property type="entry name" value="Helicase_ATP-bd"/>
</dbReference>
<keyword evidence="9 13" id="KW-0234">DNA repair</keyword>
<dbReference type="PANTHER" id="PTHR47964">
    <property type="entry name" value="ATP-DEPENDENT DNA HELICASE HOMOLOG RECG, CHLOROPLASTIC"/>
    <property type="match status" value="1"/>
</dbReference>
<sequence length="693" mass="75354">MRPAVLYPLFAPITSLPGLGPRLGKLAERLAGPHVVDLLWHKPAGILDRMAVESIEAAPEGRHVTLTVRVDGHAPPLAANRPYRVRCTDHTGLMELVFFHIKGDWLAKRLPVGQKVVVSGKAERFNGQLQIVHPDYFGPAEEAPAPTAVEPVYPLTGGLNPKPLRTAIQAALHRAPALPEWQDAAWLTRQGWPDWLSALRTLHHPEGERDIAPDGPARARLAYDELLANQLALALVRLHQRRLAGRPVAGDGHLREKVLAALPYALTGAQQRSLEEIQADMAADRRMLRLLQGDVGSGKTIVALLAMLNAVEAGCQAALMAPTEILARQHAESLTPLCATAGVDLAVLTGRDKGKARQAVLDRLADGRIHILVGTHAVFQEEVAFHDLALAVIDEQHKFGVHQRLQLAAKGRGVDTLVMTATPIPRTLTLTAYGDMDVSRLTEKPPGRRPVKTVVLPAERLEEVIASLPRAIAGGQRIYWVCPLVDESEQVDLAAATQRHADLRERFGERVGLVHGKMKGPEKDAAMAAFADGRLDVLVATTVIEVGVNVPEATIMVIEHAERFGLAQLHQLRGRVGRGAAASSCLLLYYPPLGETARERLSVMKESEDGFLIAEKDLQLRGAGEVLGTRQSGLPEFRLADLAAHGDLLAAARDDAHLILERDPDLQSPRGEALRTLLYLFERDAAVKYLRSG</sequence>
<dbReference type="PROSITE" id="PS51194">
    <property type="entry name" value="HELICASE_CTER"/>
    <property type="match status" value="1"/>
</dbReference>
<dbReference type="InterPro" id="IPR047112">
    <property type="entry name" value="RecG/Mfd"/>
</dbReference>
<keyword evidence="5 13" id="KW-0347">Helicase</keyword>
<dbReference type="Pfam" id="PF00270">
    <property type="entry name" value="DEAD"/>
    <property type="match status" value="1"/>
</dbReference>
<feature type="domain" description="Helicase C-terminal" evidence="15">
    <location>
        <begin position="460"/>
        <end position="619"/>
    </location>
</feature>
<dbReference type="EC" id="5.6.2.4" evidence="13"/>
<comment type="caution">
    <text evidence="16">The sequence shown here is derived from an EMBL/GenBank/DDBJ whole genome shotgun (WGS) entry which is preliminary data.</text>
</comment>
<dbReference type="Pfam" id="PF00271">
    <property type="entry name" value="Helicase_C"/>
    <property type="match status" value="1"/>
</dbReference>
<dbReference type="InterPro" id="IPR045562">
    <property type="entry name" value="RecG_dom3_C"/>
</dbReference>
<evidence type="ECO:0000256" key="6">
    <source>
        <dbReference type="ARBA" id="ARBA00022840"/>
    </source>
</evidence>
<evidence type="ECO:0000256" key="4">
    <source>
        <dbReference type="ARBA" id="ARBA00022801"/>
    </source>
</evidence>
<dbReference type="InterPro" id="IPR027417">
    <property type="entry name" value="P-loop_NTPase"/>
</dbReference>
<evidence type="ECO:0000256" key="5">
    <source>
        <dbReference type="ARBA" id="ARBA00022806"/>
    </source>
</evidence>
<dbReference type="InterPro" id="IPR004609">
    <property type="entry name" value="ATP-dep_DNA_helicase_RecG"/>
</dbReference>
<keyword evidence="17" id="KW-1185">Reference proteome</keyword>
<dbReference type="NCBIfam" id="NF008164">
    <property type="entry name" value="PRK10917.1-2"/>
    <property type="match status" value="1"/>
</dbReference>
<dbReference type="SUPFAM" id="SSF50249">
    <property type="entry name" value="Nucleic acid-binding proteins"/>
    <property type="match status" value="1"/>
</dbReference>
<proteinExistence type="inferred from homology"/>
<dbReference type="CDD" id="cd04488">
    <property type="entry name" value="RecG_wedge_OBF"/>
    <property type="match status" value="1"/>
</dbReference>
<evidence type="ECO:0000256" key="8">
    <source>
        <dbReference type="ARBA" id="ARBA00023172"/>
    </source>
</evidence>
<dbReference type="NCBIfam" id="NF008168">
    <property type="entry name" value="PRK10917.2-2"/>
    <property type="match status" value="1"/>
</dbReference>
<dbReference type="SMART" id="SM00490">
    <property type="entry name" value="HELICc"/>
    <property type="match status" value="1"/>
</dbReference>
<reference evidence="17" key="1">
    <citation type="journal article" date="2019" name="Int. J. Syst. Evol. Microbiol.">
        <title>The Global Catalogue of Microorganisms (GCM) 10K type strain sequencing project: providing services to taxonomists for standard genome sequencing and annotation.</title>
        <authorList>
            <consortium name="The Broad Institute Genomics Platform"/>
            <consortium name="The Broad Institute Genome Sequencing Center for Infectious Disease"/>
            <person name="Wu L."/>
            <person name="Ma J."/>
        </authorList>
    </citation>
    <scope>NUCLEOTIDE SEQUENCE [LARGE SCALE GENOMIC DNA]</scope>
    <source>
        <strain evidence="17">CGMCC 1.16275</strain>
    </source>
</reference>
<evidence type="ECO:0000313" key="16">
    <source>
        <dbReference type="EMBL" id="MFC7332135.1"/>
    </source>
</evidence>
<dbReference type="Gene3D" id="2.40.50.140">
    <property type="entry name" value="Nucleic acid-binding proteins"/>
    <property type="match status" value="1"/>
</dbReference>
<dbReference type="InterPro" id="IPR001650">
    <property type="entry name" value="Helicase_C-like"/>
</dbReference>
<evidence type="ECO:0000259" key="14">
    <source>
        <dbReference type="PROSITE" id="PS51192"/>
    </source>
</evidence>
<evidence type="ECO:0000256" key="3">
    <source>
        <dbReference type="ARBA" id="ARBA00022763"/>
    </source>
</evidence>
<evidence type="ECO:0000259" key="15">
    <source>
        <dbReference type="PROSITE" id="PS51194"/>
    </source>
</evidence>
<dbReference type="PANTHER" id="PTHR47964:SF1">
    <property type="entry name" value="ATP-DEPENDENT DNA HELICASE HOMOLOG RECG, CHLOROPLASTIC"/>
    <property type="match status" value="1"/>
</dbReference>
<evidence type="ECO:0000256" key="12">
    <source>
        <dbReference type="ARBA" id="ARBA00048988"/>
    </source>
</evidence>
<comment type="catalytic activity">
    <reaction evidence="11 13">
        <text>Couples ATP hydrolysis with the unwinding of duplex DNA by translocating in the 3'-5' direction.</text>
        <dbReference type="EC" id="5.6.2.4"/>
    </reaction>
</comment>
<accession>A0ABW2KS45</accession>
<dbReference type="CDD" id="cd17992">
    <property type="entry name" value="DEXHc_RecG"/>
    <property type="match status" value="1"/>
</dbReference>
<dbReference type="RefSeq" id="WP_377356350.1">
    <property type="nucleotide sequence ID" value="NZ_JBHTCM010000004.1"/>
</dbReference>
<keyword evidence="4 13" id="KW-0378">Hydrolase</keyword>
<dbReference type="GO" id="GO:0003678">
    <property type="term" value="F:DNA helicase activity"/>
    <property type="evidence" value="ECO:0007669"/>
    <property type="project" value="UniProtKB-EC"/>
</dbReference>
<dbReference type="InterPro" id="IPR004365">
    <property type="entry name" value="NA-bd_OB_tRNA"/>
</dbReference>
<evidence type="ECO:0000256" key="13">
    <source>
        <dbReference type="RuleBase" id="RU363016"/>
    </source>
</evidence>
<dbReference type="Pfam" id="PF01336">
    <property type="entry name" value="tRNA_anti-codon"/>
    <property type="match status" value="1"/>
</dbReference>
<comment type="function">
    <text evidence="13">Plays a critical role in recombination and DNA repair. Helps process Holliday junction intermediates to mature products by catalyzing branch migration. Has replication fork regression activity, unwinds stalled or blocked replication forks to make a HJ that can be resolved. Has a DNA unwinding activity characteristic of a DNA helicase with 3'-5' polarity.</text>
</comment>
<dbReference type="NCBIfam" id="NF008165">
    <property type="entry name" value="PRK10917.1-3"/>
    <property type="match status" value="1"/>
</dbReference>
<dbReference type="SMART" id="SM00487">
    <property type="entry name" value="DEXDc"/>
    <property type="match status" value="1"/>
</dbReference>
<feature type="domain" description="Helicase ATP-binding" evidence="14">
    <location>
        <begin position="280"/>
        <end position="441"/>
    </location>
</feature>
<gene>
    <name evidence="16" type="primary">recG</name>
    <name evidence="16" type="ORF">ACFQPS_03100</name>
</gene>
<dbReference type="Gene3D" id="3.40.50.300">
    <property type="entry name" value="P-loop containing nucleotide triphosphate hydrolases"/>
    <property type="match status" value="2"/>
</dbReference>
<evidence type="ECO:0000256" key="1">
    <source>
        <dbReference type="ARBA" id="ARBA00007504"/>
    </source>
</evidence>
<keyword evidence="8 13" id="KW-0233">DNA recombination</keyword>
<keyword evidence="7" id="KW-0238">DNA-binding</keyword>
<dbReference type="PROSITE" id="PS51192">
    <property type="entry name" value="HELICASE_ATP_BIND_1"/>
    <property type="match status" value="1"/>
</dbReference>
<organism evidence="16 17">
    <name type="scientific">Rhodocista pekingensis</name>
    <dbReference type="NCBI Taxonomy" id="201185"/>
    <lineage>
        <taxon>Bacteria</taxon>
        <taxon>Pseudomonadati</taxon>
        <taxon>Pseudomonadota</taxon>
        <taxon>Alphaproteobacteria</taxon>
        <taxon>Rhodospirillales</taxon>
        <taxon>Azospirillaceae</taxon>
        <taxon>Rhodocista</taxon>
    </lineage>
</organism>
<evidence type="ECO:0000256" key="11">
    <source>
        <dbReference type="ARBA" id="ARBA00034617"/>
    </source>
</evidence>
<name>A0ABW2KS45_9PROT</name>
<evidence type="ECO:0000313" key="17">
    <source>
        <dbReference type="Proteomes" id="UP001596456"/>
    </source>
</evidence>